<gene>
    <name evidence="4" type="ORF">H0H81_008426</name>
</gene>
<dbReference type="Pfam" id="PF01425">
    <property type="entry name" value="Amidase"/>
    <property type="match status" value="2"/>
</dbReference>
<dbReference type="PANTHER" id="PTHR46072:SF2">
    <property type="entry name" value="AMIDASE (EUROFUNG)"/>
    <property type="match status" value="1"/>
</dbReference>
<reference evidence="4" key="2">
    <citation type="submission" date="2021-10" db="EMBL/GenBank/DDBJ databases">
        <title>Phylogenomics reveals ancestral predisposition of the termite-cultivated fungus Termitomyces towards a domesticated lifestyle.</title>
        <authorList>
            <person name="Auxier B."/>
            <person name="Grum-Grzhimaylo A."/>
            <person name="Cardenas M.E."/>
            <person name="Lodge J.D."/>
            <person name="Laessoe T."/>
            <person name="Pedersen O."/>
            <person name="Smith M.E."/>
            <person name="Kuyper T.W."/>
            <person name="Franco-Molano E.A."/>
            <person name="Baroni T.J."/>
            <person name="Aanen D.K."/>
        </authorList>
    </citation>
    <scope>NUCLEOTIDE SEQUENCE</scope>
    <source>
        <strain evidence="4">D49</strain>
    </source>
</reference>
<feature type="domain" description="Amidase" evidence="3">
    <location>
        <begin position="76"/>
        <end position="185"/>
    </location>
</feature>
<organism evidence="4 5">
    <name type="scientific">Sphagnurus paluster</name>
    <dbReference type="NCBI Taxonomy" id="117069"/>
    <lineage>
        <taxon>Eukaryota</taxon>
        <taxon>Fungi</taxon>
        <taxon>Dikarya</taxon>
        <taxon>Basidiomycota</taxon>
        <taxon>Agaricomycotina</taxon>
        <taxon>Agaricomycetes</taxon>
        <taxon>Agaricomycetidae</taxon>
        <taxon>Agaricales</taxon>
        <taxon>Tricholomatineae</taxon>
        <taxon>Lyophyllaceae</taxon>
        <taxon>Sphagnurus</taxon>
    </lineage>
</organism>
<dbReference type="PANTHER" id="PTHR46072">
    <property type="entry name" value="AMIDASE-RELATED-RELATED"/>
    <property type="match status" value="1"/>
</dbReference>
<dbReference type="OrthoDB" id="6428749at2759"/>
<dbReference type="AlphaFoldDB" id="A0A9P7FWW8"/>
<protein>
    <recommendedName>
        <fullName evidence="3">Amidase domain-containing protein</fullName>
    </recommendedName>
</protein>
<dbReference type="InterPro" id="IPR023631">
    <property type="entry name" value="Amidase_dom"/>
</dbReference>
<feature type="domain" description="Amidase" evidence="3">
    <location>
        <begin position="210"/>
        <end position="246"/>
    </location>
</feature>
<name>A0A9P7FWW8_9AGAR</name>
<comment type="similarity">
    <text evidence="1">Belongs to the amidase family.</text>
</comment>
<dbReference type="GO" id="GO:0016787">
    <property type="term" value="F:hydrolase activity"/>
    <property type="evidence" value="ECO:0007669"/>
    <property type="project" value="UniProtKB-KW"/>
</dbReference>
<accession>A0A9P7FWW8</accession>
<dbReference type="Gene3D" id="3.90.1300.10">
    <property type="entry name" value="Amidase signature (AS) domain"/>
    <property type="match status" value="1"/>
</dbReference>
<keyword evidence="2" id="KW-0378">Hydrolase</keyword>
<evidence type="ECO:0000313" key="4">
    <source>
        <dbReference type="EMBL" id="KAG5636312.1"/>
    </source>
</evidence>
<dbReference type="SUPFAM" id="SSF75304">
    <property type="entry name" value="Amidase signature (AS) enzymes"/>
    <property type="match status" value="1"/>
</dbReference>
<comment type="caution">
    <text evidence="4">The sequence shown here is derived from an EMBL/GenBank/DDBJ whole genome shotgun (WGS) entry which is preliminary data.</text>
</comment>
<evidence type="ECO:0000256" key="2">
    <source>
        <dbReference type="ARBA" id="ARBA00022801"/>
    </source>
</evidence>
<sequence>MPNQNWQELAEDKKARQEASIPKQWLLANLPAEEQLNVTTFPETSGLLSSREIEITNAEVDALLLKLSTAEWSAVEVVTAFGKRAIIAHQLTNCLTEIFIERGLTRAAELDEYLKKTGKVIGPLHGLPVSLKDQIRLKGIESTMGYASWVGNYAERNSVLVDALEALGAVLYVKTNVPQTLMVSFVPSAFVRHRAGVLHILIGCMFHFQWPETFNLVFGRTVNPHNRSLTSGGSSGGEGALVGMYLSA</sequence>
<dbReference type="InterPro" id="IPR036928">
    <property type="entry name" value="AS_sf"/>
</dbReference>
<reference evidence="4" key="1">
    <citation type="submission" date="2021-02" db="EMBL/GenBank/DDBJ databases">
        <authorList>
            <person name="Nieuwenhuis M."/>
            <person name="Van De Peppel L.J.J."/>
        </authorList>
    </citation>
    <scope>NUCLEOTIDE SEQUENCE</scope>
    <source>
        <strain evidence="4">D49</strain>
    </source>
</reference>
<evidence type="ECO:0000259" key="3">
    <source>
        <dbReference type="Pfam" id="PF01425"/>
    </source>
</evidence>
<dbReference type="EMBL" id="JABCKI010005948">
    <property type="protein sequence ID" value="KAG5636312.1"/>
    <property type="molecule type" value="Genomic_DNA"/>
</dbReference>
<keyword evidence="5" id="KW-1185">Reference proteome</keyword>
<evidence type="ECO:0000313" key="5">
    <source>
        <dbReference type="Proteomes" id="UP000717328"/>
    </source>
</evidence>
<dbReference type="Proteomes" id="UP000717328">
    <property type="component" value="Unassembled WGS sequence"/>
</dbReference>
<evidence type="ECO:0000256" key="1">
    <source>
        <dbReference type="ARBA" id="ARBA00009199"/>
    </source>
</evidence>
<proteinExistence type="inferred from homology"/>